<evidence type="ECO:0000256" key="3">
    <source>
        <dbReference type="ARBA" id="ARBA00020552"/>
    </source>
</evidence>
<evidence type="ECO:0000256" key="6">
    <source>
        <dbReference type="ARBA" id="ARBA00025321"/>
    </source>
</evidence>
<keyword evidence="9" id="KW-1185">Reference proteome</keyword>
<evidence type="ECO:0000256" key="1">
    <source>
        <dbReference type="ARBA" id="ARBA00004167"/>
    </source>
</evidence>
<dbReference type="Proteomes" id="UP000247454">
    <property type="component" value="Unassembled WGS sequence"/>
</dbReference>
<evidence type="ECO:0000256" key="4">
    <source>
        <dbReference type="ARBA" id="ARBA00022475"/>
    </source>
</evidence>
<dbReference type="RefSeq" id="WP_146226049.1">
    <property type="nucleotide sequence ID" value="NZ_QJTF01000002.1"/>
</dbReference>
<comment type="subcellular location">
    <subcellularLocation>
        <location evidence="1">Membrane</location>
        <topology evidence="1">Single-pass membrane protein</topology>
    </subcellularLocation>
</comment>
<dbReference type="Pfam" id="PF07886">
    <property type="entry name" value="BA14K"/>
    <property type="match status" value="1"/>
</dbReference>
<organism evidence="8 9">
    <name type="scientific">Phyllobacterium leguminum</name>
    <dbReference type="NCBI Taxonomy" id="314237"/>
    <lineage>
        <taxon>Bacteria</taxon>
        <taxon>Pseudomonadati</taxon>
        <taxon>Pseudomonadota</taxon>
        <taxon>Alphaproteobacteria</taxon>
        <taxon>Hyphomicrobiales</taxon>
        <taxon>Phyllobacteriaceae</taxon>
        <taxon>Phyllobacterium</taxon>
    </lineage>
</organism>
<dbReference type="AlphaFoldDB" id="A0A318TEZ5"/>
<keyword evidence="4" id="KW-1003">Cell membrane</keyword>
<accession>A0A318TEZ5</accession>
<keyword evidence="7" id="KW-0732">Signal</keyword>
<protein>
    <recommendedName>
        <fullName evidence="3">Lectin-like protein BA14k</fullName>
    </recommendedName>
</protein>
<dbReference type="EMBL" id="QJTF01000002">
    <property type="protein sequence ID" value="PYE90093.1"/>
    <property type="molecule type" value="Genomic_DNA"/>
</dbReference>
<proteinExistence type="inferred from homology"/>
<dbReference type="GO" id="GO:0016020">
    <property type="term" value="C:membrane"/>
    <property type="evidence" value="ECO:0007669"/>
    <property type="project" value="UniProtKB-SubCell"/>
</dbReference>
<gene>
    <name evidence="8" type="ORF">C7477_102182</name>
</gene>
<evidence type="ECO:0000256" key="7">
    <source>
        <dbReference type="SAM" id="SignalP"/>
    </source>
</evidence>
<sequence length="140" mass="14978">MLRSSRILLLMAAYIGVAVSAASAVEIRQQSGVRPLRPEGALIIGGRIGSTSSDQGARKCYGSTLCGESGTYFSDQGVLHYKNGDPIEDRGGRASGVKPATPSVNHIQWCQNRYRSYSANDNTYQPFAGTRRDCSSPFGG</sequence>
<keyword evidence="4" id="KW-0472">Membrane</keyword>
<comment type="function">
    <text evidence="6">Has immunoglobulin-binding and hemagglutination properties, and can bind to mannose. Essential for virulence. May be involved in LPS biosynthesis or polysaccharide transport.</text>
</comment>
<evidence type="ECO:0000256" key="5">
    <source>
        <dbReference type="ARBA" id="ARBA00022734"/>
    </source>
</evidence>
<evidence type="ECO:0000256" key="2">
    <source>
        <dbReference type="ARBA" id="ARBA00010270"/>
    </source>
</evidence>
<keyword evidence="5" id="KW-0430">Lectin</keyword>
<feature type="chain" id="PRO_5016282987" description="Lectin-like protein BA14k" evidence="7">
    <location>
        <begin position="25"/>
        <end position="140"/>
    </location>
</feature>
<reference evidence="8 9" key="1">
    <citation type="submission" date="2018-06" db="EMBL/GenBank/DDBJ databases">
        <title>Genomic Encyclopedia of Type Strains, Phase III (KMG-III): the genomes of soil and plant-associated and newly described type strains.</title>
        <authorList>
            <person name="Whitman W."/>
        </authorList>
    </citation>
    <scope>NUCLEOTIDE SEQUENCE [LARGE SCALE GENOMIC DNA]</scope>
    <source>
        <strain evidence="8 9">ORS 1419</strain>
    </source>
</reference>
<dbReference type="GO" id="GO:0030246">
    <property type="term" value="F:carbohydrate binding"/>
    <property type="evidence" value="ECO:0007669"/>
    <property type="project" value="UniProtKB-KW"/>
</dbReference>
<name>A0A318TEZ5_9HYPH</name>
<feature type="signal peptide" evidence="7">
    <location>
        <begin position="1"/>
        <end position="24"/>
    </location>
</feature>
<dbReference type="InterPro" id="IPR012413">
    <property type="entry name" value="BA14K"/>
</dbReference>
<evidence type="ECO:0000313" key="8">
    <source>
        <dbReference type="EMBL" id="PYE90093.1"/>
    </source>
</evidence>
<comment type="caution">
    <text evidence="8">The sequence shown here is derived from an EMBL/GenBank/DDBJ whole genome shotgun (WGS) entry which is preliminary data.</text>
</comment>
<comment type="similarity">
    <text evidence="2">Belongs to the BA14k family.</text>
</comment>
<dbReference type="OrthoDB" id="8117189at2"/>
<evidence type="ECO:0000313" key="9">
    <source>
        <dbReference type="Proteomes" id="UP000247454"/>
    </source>
</evidence>